<accession>A0AAD7XPD8</accession>
<dbReference type="InterPro" id="IPR008775">
    <property type="entry name" value="Phytyl_CoA_dOase-like"/>
</dbReference>
<proteinExistence type="predicted"/>
<dbReference type="PANTHER" id="PTHR43586:SF21">
    <property type="entry name" value="PYRIDOXAL PHOSPHATE (PLP)-DEPENDENT ASPARTATE AMINOTRANSFERASE SUPERFAMILY"/>
    <property type="match status" value="1"/>
</dbReference>
<dbReference type="InterPro" id="IPR015422">
    <property type="entry name" value="PyrdxlP-dep_Trfase_small"/>
</dbReference>
<dbReference type="SUPFAM" id="SSF51197">
    <property type="entry name" value="Clavaminate synthase-like"/>
    <property type="match status" value="1"/>
</dbReference>
<dbReference type="Gene3D" id="2.60.120.620">
    <property type="entry name" value="q2cbj1_9rhob like domain"/>
    <property type="match status" value="1"/>
</dbReference>
<dbReference type="InterPro" id="IPR015421">
    <property type="entry name" value="PyrdxlP-dep_Trfase_major"/>
</dbReference>
<evidence type="ECO:0000313" key="3">
    <source>
        <dbReference type="Proteomes" id="UP001230188"/>
    </source>
</evidence>
<sequence>MSEWVLDGRLPEVGTRASQTIGTHGVACVREMLRPEECEELRRKASGYATEMIGLAKRVQPMGVGSARGFDEVVLRSPGRYDVPVPFELFGDEASGIEALARTVLEGEVERAFCGVVVSEPGSPAQEWHVDSLHTSAEHAPAHLVNLMVALDDVDEATGPTEFVLGSHKETNHLARDDIGAELAYQHASNSPEAIGCCEGRVARTAMERGTLIAFDDRVLHRGGANQSGTDRVLAYFSYRRRSFTPTTHFEAVRSLRALRDGGFGEYVENLRSSEFPGIEANKPAVLCDGAGGSQVHASAIEAVSKQLVLGSANVGGVYATSRRVDATVLAAREAAADLLNGGRDEIVFGTNATTLNAHVGNALFREIKSSSNIVVSAMDHDSNSGLWARFARRRGIEVRRVALGDDGGISPVDIASLVDENTWLVAVGMASNALGTINDVKAICRVARDAGALSYVDGVHAAPHVRLDVEDVGCDFAVVSPYKFFGPHLGILWGRRDILDRLDVDKLEVSDDRLPRADNCFMSRLETGTLPFENLAGMTAAVDYIASLGHRFGGLTVPDPKRSQAVQAGYGVIAYHEDEIKRRFLEGAKAIPGLAIFGLDDPDTRAKRTSTFSIQIKGKTPDDLVRSLVRDHQIYCTAGTHYCSFWDAHFGVKGAARLSFLHYNTLDEVDAVLRALDTIAATTP</sequence>
<evidence type="ECO:0000259" key="1">
    <source>
        <dbReference type="Pfam" id="PF00266"/>
    </source>
</evidence>
<feature type="domain" description="Aminotransferase class V" evidence="1">
    <location>
        <begin position="573"/>
        <end position="673"/>
    </location>
</feature>
<dbReference type="PANTHER" id="PTHR43586">
    <property type="entry name" value="CYSTEINE DESULFURASE"/>
    <property type="match status" value="1"/>
</dbReference>
<gene>
    <name evidence="2" type="ORF">CTAYLR_007279</name>
</gene>
<dbReference type="AlphaFoldDB" id="A0AAD7XPD8"/>
<keyword evidence="3" id="KW-1185">Reference proteome</keyword>
<dbReference type="Gene3D" id="3.90.1150.10">
    <property type="entry name" value="Aspartate Aminotransferase, domain 1"/>
    <property type="match status" value="1"/>
</dbReference>
<dbReference type="Pfam" id="PF00266">
    <property type="entry name" value="Aminotran_5"/>
    <property type="match status" value="2"/>
</dbReference>
<dbReference type="SUPFAM" id="SSF53383">
    <property type="entry name" value="PLP-dependent transferases"/>
    <property type="match status" value="1"/>
</dbReference>
<dbReference type="InterPro" id="IPR015424">
    <property type="entry name" value="PyrdxlP-dep_Trfase"/>
</dbReference>
<protein>
    <recommendedName>
        <fullName evidence="1">Aminotransferase class V domain-containing protein</fullName>
    </recommendedName>
</protein>
<reference evidence="2" key="1">
    <citation type="submission" date="2023-01" db="EMBL/GenBank/DDBJ databases">
        <title>Metagenome sequencing of chrysophaentin producing Chrysophaeum taylorii.</title>
        <authorList>
            <person name="Davison J."/>
            <person name="Bewley C."/>
        </authorList>
    </citation>
    <scope>NUCLEOTIDE SEQUENCE</scope>
    <source>
        <strain evidence="2">NIES-1699</strain>
    </source>
</reference>
<dbReference type="Gene3D" id="3.40.640.10">
    <property type="entry name" value="Type I PLP-dependent aspartate aminotransferase-like (Major domain)"/>
    <property type="match status" value="1"/>
</dbReference>
<evidence type="ECO:0000313" key="2">
    <source>
        <dbReference type="EMBL" id="KAJ8608276.1"/>
    </source>
</evidence>
<dbReference type="Proteomes" id="UP001230188">
    <property type="component" value="Unassembled WGS sequence"/>
</dbReference>
<organism evidence="2 3">
    <name type="scientific">Chrysophaeum taylorii</name>
    <dbReference type="NCBI Taxonomy" id="2483200"/>
    <lineage>
        <taxon>Eukaryota</taxon>
        <taxon>Sar</taxon>
        <taxon>Stramenopiles</taxon>
        <taxon>Ochrophyta</taxon>
        <taxon>Pelagophyceae</taxon>
        <taxon>Pelagomonadales</taxon>
        <taxon>Pelagomonadaceae</taxon>
        <taxon>Chrysophaeum</taxon>
    </lineage>
</organism>
<comment type="caution">
    <text evidence="2">The sequence shown here is derived from an EMBL/GenBank/DDBJ whole genome shotgun (WGS) entry which is preliminary data.</text>
</comment>
<dbReference type="EMBL" id="JAQMWT010000177">
    <property type="protein sequence ID" value="KAJ8608276.1"/>
    <property type="molecule type" value="Genomic_DNA"/>
</dbReference>
<dbReference type="InterPro" id="IPR000192">
    <property type="entry name" value="Aminotrans_V_dom"/>
</dbReference>
<dbReference type="Pfam" id="PF05721">
    <property type="entry name" value="PhyH"/>
    <property type="match status" value="1"/>
</dbReference>
<feature type="domain" description="Aminotransferase class V" evidence="1">
    <location>
        <begin position="288"/>
        <end position="550"/>
    </location>
</feature>
<name>A0AAD7XPD8_9STRA</name>